<dbReference type="AlphaFoldDB" id="A0A7K0CSH0"/>
<protein>
    <recommendedName>
        <fullName evidence="1">DUF397 domain-containing protein</fullName>
    </recommendedName>
</protein>
<evidence type="ECO:0000313" key="3">
    <source>
        <dbReference type="Proteomes" id="UP000466345"/>
    </source>
</evidence>
<reference evidence="2 3" key="1">
    <citation type="submission" date="2019-10" db="EMBL/GenBank/DDBJ databases">
        <title>Streptomyces smaragdinus sp. nov. and Streptomyces fabii sp. nov., isolated from the gut of fungus growing-termite Macrotermes natalensis.</title>
        <authorList>
            <person name="Schwitalla J."/>
            <person name="Benndorf R."/>
            <person name="Martin K."/>
            <person name="De Beer W."/>
            <person name="Kaster A.-K."/>
            <person name="Vollmers J."/>
            <person name="Poulsen M."/>
            <person name="Beemelmanns C."/>
        </authorList>
    </citation>
    <scope>NUCLEOTIDE SEQUENCE [LARGE SCALE GENOMIC DNA]</scope>
    <source>
        <strain evidence="2 3">RB5</strain>
    </source>
</reference>
<evidence type="ECO:0000313" key="2">
    <source>
        <dbReference type="EMBL" id="MQY16419.1"/>
    </source>
</evidence>
<name>A0A7K0CSH0_9ACTN</name>
<evidence type="ECO:0000259" key="1">
    <source>
        <dbReference type="Pfam" id="PF04149"/>
    </source>
</evidence>
<sequence length="73" mass="8126">MTDHKRDLYAMDLTDAVWHKASESGAENNCVEITELPDGARAIRDSKNPDRQPLCFTASEWAAFRTGITTGEL</sequence>
<gene>
    <name evidence="2" type="ORF">SRB5_66180</name>
</gene>
<keyword evidence="3" id="KW-1185">Reference proteome</keyword>
<dbReference type="Proteomes" id="UP000466345">
    <property type="component" value="Unassembled WGS sequence"/>
</dbReference>
<dbReference type="RefSeq" id="WP_323378895.1">
    <property type="nucleotide sequence ID" value="NZ_WEGJ01000055.1"/>
</dbReference>
<dbReference type="Pfam" id="PF04149">
    <property type="entry name" value="DUF397"/>
    <property type="match status" value="1"/>
</dbReference>
<feature type="domain" description="DUF397" evidence="1">
    <location>
        <begin position="16"/>
        <end position="68"/>
    </location>
</feature>
<dbReference type="InterPro" id="IPR007278">
    <property type="entry name" value="DUF397"/>
</dbReference>
<proteinExistence type="predicted"/>
<comment type="caution">
    <text evidence="2">The sequence shown here is derived from an EMBL/GenBank/DDBJ whole genome shotgun (WGS) entry which is preliminary data.</text>
</comment>
<accession>A0A7K0CSH0</accession>
<dbReference type="EMBL" id="WEGJ01000055">
    <property type="protein sequence ID" value="MQY16419.1"/>
    <property type="molecule type" value="Genomic_DNA"/>
</dbReference>
<organism evidence="2 3">
    <name type="scientific">Streptomyces smaragdinus</name>
    <dbReference type="NCBI Taxonomy" id="2585196"/>
    <lineage>
        <taxon>Bacteria</taxon>
        <taxon>Bacillati</taxon>
        <taxon>Actinomycetota</taxon>
        <taxon>Actinomycetes</taxon>
        <taxon>Kitasatosporales</taxon>
        <taxon>Streptomycetaceae</taxon>
        <taxon>Streptomyces</taxon>
    </lineage>
</organism>